<dbReference type="InterPro" id="IPR058626">
    <property type="entry name" value="MdtA-like_b-barrel"/>
</dbReference>
<gene>
    <name evidence="7" type="ORF">DNFV4_02509</name>
</gene>
<dbReference type="Pfam" id="PF25876">
    <property type="entry name" value="HH_MFP_RND"/>
    <property type="match status" value="1"/>
</dbReference>
<evidence type="ECO:0000256" key="2">
    <source>
        <dbReference type="ARBA" id="ARBA00009477"/>
    </source>
</evidence>
<reference evidence="7" key="1">
    <citation type="submission" date="2022-10" db="EMBL/GenBank/DDBJ databases">
        <authorList>
            <person name="Koch H."/>
        </authorList>
    </citation>
    <scope>NUCLEOTIDE SEQUENCE</scope>
    <source>
        <strain evidence="7">DNF</strain>
    </source>
</reference>
<dbReference type="PANTHER" id="PTHR30158">
    <property type="entry name" value="ACRA/E-RELATED COMPONENT OF DRUG EFFLUX TRANSPORTER"/>
    <property type="match status" value="1"/>
</dbReference>
<dbReference type="Pfam" id="PF25944">
    <property type="entry name" value="Beta-barrel_RND"/>
    <property type="match status" value="1"/>
</dbReference>
<comment type="subcellular location">
    <subcellularLocation>
        <location evidence="1">Cell envelope</location>
    </subcellularLocation>
</comment>
<evidence type="ECO:0000313" key="7">
    <source>
        <dbReference type="EMBL" id="CAI4032084.1"/>
    </source>
</evidence>
<dbReference type="Pfam" id="PF25967">
    <property type="entry name" value="RND-MFP_C"/>
    <property type="match status" value="1"/>
</dbReference>
<dbReference type="KEGG" id="nti:DNFV4_02509"/>
<evidence type="ECO:0000259" key="6">
    <source>
        <dbReference type="Pfam" id="PF25967"/>
    </source>
</evidence>
<dbReference type="Gene3D" id="1.10.287.470">
    <property type="entry name" value="Helix hairpin bin"/>
    <property type="match status" value="1"/>
</dbReference>
<keyword evidence="8" id="KW-1185">Reference proteome</keyword>
<dbReference type="SUPFAM" id="SSF111369">
    <property type="entry name" value="HlyD-like secretion proteins"/>
    <property type="match status" value="1"/>
</dbReference>
<dbReference type="InterPro" id="IPR058624">
    <property type="entry name" value="MdtA-like_HH"/>
</dbReference>
<dbReference type="AlphaFoldDB" id="A0AA86MZV4"/>
<dbReference type="Gene3D" id="2.40.30.170">
    <property type="match status" value="1"/>
</dbReference>
<dbReference type="InterPro" id="IPR058625">
    <property type="entry name" value="MdtA-like_BSH"/>
</dbReference>
<feature type="domain" description="Multidrug resistance protein MdtA-like alpha-helical hairpin" evidence="3">
    <location>
        <begin position="117"/>
        <end position="186"/>
    </location>
</feature>
<dbReference type="InterPro" id="IPR006143">
    <property type="entry name" value="RND_pump_MFP"/>
</dbReference>
<comment type="similarity">
    <text evidence="2">Belongs to the membrane fusion protein (MFP) (TC 8.A.1) family.</text>
</comment>
<dbReference type="Pfam" id="PF25917">
    <property type="entry name" value="BSH_RND"/>
    <property type="match status" value="1"/>
</dbReference>
<organism evidence="7 8">
    <name type="scientific">Nitrospira tepida</name>
    <dbReference type="NCBI Taxonomy" id="2973512"/>
    <lineage>
        <taxon>Bacteria</taxon>
        <taxon>Pseudomonadati</taxon>
        <taxon>Nitrospirota</taxon>
        <taxon>Nitrospiria</taxon>
        <taxon>Nitrospirales</taxon>
        <taxon>Nitrospiraceae</taxon>
        <taxon>Nitrospira</taxon>
    </lineage>
</organism>
<evidence type="ECO:0000313" key="8">
    <source>
        <dbReference type="Proteomes" id="UP001179121"/>
    </source>
</evidence>
<dbReference type="GO" id="GO:0046677">
    <property type="term" value="P:response to antibiotic"/>
    <property type="evidence" value="ECO:0007669"/>
    <property type="project" value="TreeGrafter"/>
</dbReference>
<dbReference type="InterPro" id="IPR058627">
    <property type="entry name" value="MdtA-like_C"/>
</dbReference>
<proteinExistence type="inferred from homology"/>
<dbReference type="Proteomes" id="UP001179121">
    <property type="component" value="Chromosome"/>
</dbReference>
<name>A0AA86MZV4_9BACT</name>
<evidence type="ECO:0000259" key="5">
    <source>
        <dbReference type="Pfam" id="PF25944"/>
    </source>
</evidence>
<accession>A0AA86MZV4</accession>
<evidence type="ECO:0000256" key="1">
    <source>
        <dbReference type="ARBA" id="ARBA00004196"/>
    </source>
</evidence>
<dbReference type="EMBL" id="OX365700">
    <property type="protein sequence ID" value="CAI4032084.1"/>
    <property type="molecule type" value="Genomic_DNA"/>
</dbReference>
<dbReference type="GO" id="GO:0022857">
    <property type="term" value="F:transmembrane transporter activity"/>
    <property type="evidence" value="ECO:0007669"/>
    <property type="project" value="InterPro"/>
</dbReference>
<dbReference type="NCBIfam" id="TIGR01730">
    <property type="entry name" value="RND_mfp"/>
    <property type="match status" value="1"/>
</dbReference>
<sequence length="392" mass="42234">MPPNLRSELRSWSSLHPSVTIRVIAICGLWLSTLAACKDEATSRPAPTPPEVRVAHVSQEDVPLYGEWVGTTDGLVNATIQARVTGYLVRRTFEEGAFVKKGHLLFEIDSRPFQAALAEAKGQLSRAQAQLVKTELDVKRDRPLAAAKAISQKELDDSIQAYEAAKGSVASAKASVLQAQLNLDFTRIEAPIDGVTGIAKAQVGDLVGPSTGVLTSISTVDPIRVYFPISEQEYLKAASKVQAKYQAQARSQDDGLELILADSAVYPHKGSYLLVDRQVDVKTGTIRVAATFPNPGNLLRPGLFARVRAPIQTKKGALLVPQRAVTELQGDYQVAVVGSNNQVEVRTVKVGERIGSRWIIIEGLKPGEQVIVEGVQKVKAGMTVTPKSAESS</sequence>
<evidence type="ECO:0000259" key="4">
    <source>
        <dbReference type="Pfam" id="PF25917"/>
    </source>
</evidence>
<dbReference type="FunFam" id="2.40.420.20:FF:000001">
    <property type="entry name" value="Efflux RND transporter periplasmic adaptor subunit"/>
    <property type="match status" value="1"/>
</dbReference>
<feature type="domain" description="Multidrug resistance protein MdtA-like barrel-sandwich hybrid" evidence="4">
    <location>
        <begin position="78"/>
        <end position="208"/>
    </location>
</feature>
<dbReference type="Gene3D" id="2.40.420.20">
    <property type="match status" value="1"/>
</dbReference>
<protein>
    <submittedName>
        <fullName evidence="7">Efflux RND transporter periplasmic adaptor subunit</fullName>
    </submittedName>
</protein>
<evidence type="ECO:0000259" key="3">
    <source>
        <dbReference type="Pfam" id="PF25876"/>
    </source>
</evidence>
<dbReference type="Gene3D" id="2.40.50.100">
    <property type="match status" value="1"/>
</dbReference>
<dbReference type="RefSeq" id="WP_289268833.1">
    <property type="nucleotide sequence ID" value="NZ_OX365700.1"/>
</dbReference>
<feature type="domain" description="Multidrug resistance protein MdtA-like C-terminal permuted SH3" evidence="6">
    <location>
        <begin position="317"/>
        <end position="377"/>
    </location>
</feature>
<dbReference type="GO" id="GO:0030313">
    <property type="term" value="C:cell envelope"/>
    <property type="evidence" value="ECO:0007669"/>
    <property type="project" value="UniProtKB-SubCell"/>
</dbReference>
<dbReference type="GO" id="GO:0005886">
    <property type="term" value="C:plasma membrane"/>
    <property type="evidence" value="ECO:0007669"/>
    <property type="project" value="TreeGrafter"/>
</dbReference>
<feature type="domain" description="Multidrug resistance protein MdtA-like beta-barrel" evidence="5">
    <location>
        <begin position="222"/>
        <end position="308"/>
    </location>
</feature>